<gene>
    <name evidence="4" type="ORF">Tco_0890945</name>
</gene>
<organism evidence="4 5">
    <name type="scientific">Tanacetum coccineum</name>
    <dbReference type="NCBI Taxonomy" id="301880"/>
    <lineage>
        <taxon>Eukaryota</taxon>
        <taxon>Viridiplantae</taxon>
        <taxon>Streptophyta</taxon>
        <taxon>Embryophyta</taxon>
        <taxon>Tracheophyta</taxon>
        <taxon>Spermatophyta</taxon>
        <taxon>Magnoliopsida</taxon>
        <taxon>eudicotyledons</taxon>
        <taxon>Gunneridae</taxon>
        <taxon>Pentapetalae</taxon>
        <taxon>asterids</taxon>
        <taxon>campanulids</taxon>
        <taxon>Asterales</taxon>
        <taxon>Asteraceae</taxon>
        <taxon>Asteroideae</taxon>
        <taxon>Anthemideae</taxon>
        <taxon>Anthemidinae</taxon>
        <taxon>Tanacetum</taxon>
    </lineage>
</organism>
<sequence>MAPKRATRSTPATTTTTTSVTNAQLKALIDQGVADALAARDADRSMNGDDSHNSGTGVRRQAPPARECTYPDFMKCKPLYFKGTEGVVELTQWFERMETVFRISNCSVENQIKFSTCTLLGSALTWWNSYIKTVGHDVAYAMTCTNLKKKMTDKYCPRGEIKKLEAEMLNFKVKGTDVVGYNQLFQELALMCARMFPEESDKIEKYVGGLPGMIHGSVMASKPKTMQDAIEFATELIDKKIRTFAERRSENKRKKDDNQQQQNKRQNTGTAYATRSGEKKPYGGSKPLYSKCNYHHDGLCAPKCHKCNRVGHLARDYRSTANANTTNNQRGTGAGQKPTCYDCGAKGHFKRDCPKLKNNNRGNQGGNGNAPVKVYAVGCVGTNPDSNIITGTFLLNNRYAYVLFDTGANRNFVSTAFSSQIDITPSTLDHYYDVELADGRITRLNAIIRGCTLNFLNHPFNIDLIPVELGSLDVIIGMDWLAKYQAVILCVEKIVCIPRGNETLIVCGDGSG</sequence>
<feature type="region of interest" description="Disordered" evidence="2">
    <location>
        <begin position="43"/>
        <end position="64"/>
    </location>
</feature>
<feature type="compositionally biased region" description="Basic and acidic residues" evidence="2">
    <location>
        <begin position="43"/>
        <end position="52"/>
    </location>
</feature>
<keyword evidence="4" id="KW-0808">Transferase</keyword>
<keyword evidence="1" id="KW-0479">Metal-binding</keyword>
<keyword evidence="5" id="KW-1185">Reference proteome</keyword>
<dbReference type="SUPFAM" id="SSF50630">
    <property type="entry name" value="Acid proteases"/>
    <property type="match status" value="1"/>
</dbReference>
<dbReference type="PROSITE" id="PS50158">
    <property type="entry name" value="ZF_CCHC"/>
    <property type="match status" value="1"/>
</dbReference>
<dbReference type="PANTHER" id="PTHR15503:SF45">
    <property type="entry name" value="RNA-DIRECTED DNA POLYMERASE HOMOLOG"/>
    <property type="match status" value="1"/>
</dbReference>
<keyword evidence="4" id="KW-0695">RNA-directed DNA polymerase</keyword>
<dbReference type="InterPro" id="IPR036875">
    <property type="entry name" value="Znf_CCHC_sf"/>
</dbReference>
<feature type="compositionally biased region" description="Basic and acidic residues" evidence="2">
    <location>
        <begin position="245"/>
        <end position="258"/>
    </location>
</feature>
<dbReference type="GO" id="GO:0003964">
    <property type="term" value="F:RNA-directed DNA polymerase activity"/>
    <property type="evidence" value="ECO:0007669"/>
    <property type="project" value="UniProtKB-KW"/>
</dbReference>
<dbReference type="InterPro" id="IPR001878">
    <property type="entry name" value="Znf_CCHC"/>
</dbReference>
<dbReference type="SMART" id="SM00343">
    <property type="entry name" value="ZnF_C2HC"/>
    <property type="match status" value="2"/>
</dbReference>
<evidence type="ECO:0000313" key="4">
    <source>
        <dbReference type="EMBL" id="GJT21008.1"/>
    </source>
</evidence>
<dbReference type="InterPro" id="IPR032567">
    <property type="entry name" value="RTL1-rel"/>
</dbReference>
<feature type="domain" description="CCHC-type" evidence="3">
    <location>
        <begin position="340"/>
        <end position="355"/>
    </location>
</feature>
<dbReference type="Pfam" id="PF19259">
    <property type="entry name" value="Ty3_capsid"/>
    <property type="match status" value="1"/>
</dbReference>
<dbReference type="Pfam" id="PF08284">
    <property type="entry name" value="RVP_2"/>
    <property type="match status" value="1"/>
</dbReference>
<dbReference type="PANTHER" id="PTHR15503">
    <property type="entry name" value="LDOC1 RELATED"/>
    <property type="match status" value="1"/>
</dbReference>
<dbReference type="Pfam" id="PF00098">
    <property type="entry name" value="zf-CCHC"/>
    <property type="match status" value="2"/>
</dbReference>
<dbReference type="InterPro" id="IPR045358">
    <property type="entry name" value="Ty3_capsid"/>
</dbReference>
<keyword evidence="4" id="KW-0548">Nucleotidyltransferase</keyword>
<dbReference type="InterPro" id="IPR021109">
    <property type="entry name" value="Peptidase_aspartic_dom_sf"/>
</dbReference>
<accession>A0ABQ5C320</accession>
<reference evidence="4" key="1">
    <citation type="journal article" date="2022" name="Int. J. Mol. Sci.">
        <title>Draft Genome of Tanacetum Coccineum: Genomic Comparison of Closely Related Tanacetum-Family Plants.</title>
        <authorList>
            <person name="Yamashiro T."/>
            <person name="Shiraishi A."/>
            <person name="Nakayama K."/>
            <person name="Satake H."/>
        </authorList>
    </citation>
    <scope>NUCLEOTIDE SEQUENCE</scope>
</reference>
<dbReference type="Gene3D" id="2.40.70.10">
    <property type="entry name" value="Acid Proteases"/>
    <property type="match status" value="1"/>
</dbReference>
<dbReference type="Proteomes" id="UP001151760">
    <property type="component" value="Unassembled WGS sequence"/>
</dbReference>
<evidence type="ECO:0000256" key="2">
    <source>
        <dbReference type="SAM" id="MobiDB-lite"/>
    </source>
</evidence>
<comment type="caution">
    <text evidence="4">The sequence shown here is derived from an EMBL/GenBank/DDBJ whole genome shotgun (WGS) entry which is preliminary data.</text>
</comment>
<dbReference type="Gene3D" id="4.10.60.10">
    <property type="entry name" value="Zinc finger, CCHC-type"/>
    <property type="match status" value="1"/>
</dbReference>
<proteinExistence type="predicted"/>
<dbReference type="EMBL" id="BQNB010013852">
    <property type="protein sequence ID" value="GJT21008.1"/>
    <property type="molecule type" value="Genomic_DNA"/>
</dbReference>
<keyword evidence="1" id="KW-0862">Zinc</keyword>
<name>A0ABQ5C320_9ASTR</name>
<keyword evidence="1" id="KW-0863">Zinc-finger</keyword>
<dbReference type="SUPFAM" id="SSF57756">
    <property type="entry name" value="Retrovirus zinc finger-like domains"/>
    <property type="match status" value="1"/>
</dbReference>
<evidence type="ECO:0000313" key="5">
    <source>
        <dbReference type="Proteomes" id="UP001151760"/>
    </source>
</evidence>
<protein>
    <submittedName>
        <fullName evidence="4">Reverse transcriptase domain-containing protein</fullName>
    </submittedName>
</protein>
<reference evidence="4" key="2">
    <citation type="submission" date="2022-01" db="EMBL/GenBank/DDBJ databases">
        <authorList>
            <person name="Yamashiro T."/>
            <person name="Shiraishi A."/>
            <person name="Satake H."/>
            <person name="Nakayama K."/>
        </authorList>
    </citation>
    <scope>NUCLEOTIDE SEQUENCE</scope>
</reference>
<evidence type="ECO:0000256" key="1">
    <source>
        <dbReference type="PROSITE-ProRule" id="PRU00047"/>
    </source>
</evidence>
<evidence type="ECO:0000259" key="3">
    <source>
        <dbReference type="PROSITE" id="PS50158"/>
    </source>
</evidence>
<feature type="region of interest" description="Disordered" evidence="2">
    <location>
        <begin position="245"/>
        <end position="282"/>
    </location>
</feature>
<dbReference type="CDD" id="cd00303">
    <property type="entry name" value="retropepsin_like"/>
    <property type="match status" value="1"/>
</dbReference>